<evidence type="ECO:0000256" key="9">
    <source>
        <dbReference type="ARBA" id="ARBA00022917"/>
    </source>
</evidence>
<dbReference type="InterPro" id="IPR017871">
    <property type="entry name" value="ABC_transporter-like_CS"/>
</dbReference>
<evidence type="ECO:0000256" key="7">
    <source>
        <dbReference type="ARBA" id="ARBA00022741"/>
    </source>
</evidence>
<evidence type="ECO:0000256" key="11">
    <source>
        <dbReference type="ARBA" id="ARBA00023136"/>
    </source>
</evidence>
<comment type="catalytic activity">
    <reaction evidence="12">
        <text>L-glutamyl-tRNA(Gln) + L-glutamine + ATP + H2O = L-glutaminyl-tRNA(Gln) + L-glutamate + ADP + phosphate + H(+)</text>
        <dbReference type="Rhea" id="RHEA:17521"/>
        <dbReference type="Rhea" id="RHEA-COMP:9681"/>
        <dbReference type="Rhea" id="RHEA-COMP:9684"/>
        <dbReference type="ChEBI" id="CHEBI:15377"/>
        <dbReference type="ChEBI" id="CHEBI:15378"/>
        <dbReference type="ChEBI" id="CHEBI:29985"/>
        <dbReference type="ChEBI" id="CHEBI:30616"/>
        <dbReference type="ChEBI" id="CHEBI:43474"/>
        <dbReference type="ChEBI" id="CHEBI:58359"/>
        <dbReference type="ChEBI" id="CHEBI:78520"/>
        <dbReference type="ChEBI" id="CHEBI:78521"/>
        <dbReference type="ChEBI" id="CHEBI:456216"/>
        <dbReference type="EC" id="6.3.5.7"/>
    </reaction>
</comment>
<evidence type="ECO:0000256" key="4">
    <source>
        <dbReference type="ARBA" id="ARBA00022448"/>
    </source>
</evidence>
<dbReference type="GO" id="GO:0006412">
    <property type="term" value="P:translation"/>
    <property type="evidence" value="ECO:0007669"/>
    <property type="project" value="UniProtKB-KW"/>
</dbReference>
<dbReference type="InterPro" id="IPR003439">
    <property type="entry name" value="ABC_transporter-like_ATP-bd"/>
</dbReference>
<dbReference type="PANTHER" id="PTHR11895">
    <property type="entry name" value="TRANSAMIDASE"/>
    <property type="match status" value="1"/>
</dbReference>
<evidence type="ECO:0000256" key="3">
    <source>
        <dbReference type="ARBA" id="ARBA00012739"/>
    </source>
</evidence>
<comment type="similarity">
    <text evidence="2">Belongs to the amidase family. GatA subfamily.</text>
</comment>
<dbReference type="PROSITE" id="PS00571">
    <property type="entry name" value="AMIDASES"/>
    <property type="match status" value="1"/>
</dbReference>
<dbReference type="GO" id="GO:0005524">
    <property type="term" value="F:ATP binding"/>
    <property type="evidence" value="ECO:0007669"/>
    <property type="project" value="UniProtKB-KW"/>
</dbReference>
<dbReference type="InterPro" id="IPR004412">
    <property type="entry name" value="GatA"/>
</dbReference>
<evidence type="ECO:0000256" key="12">
    <source>
        <dbReference type="ARBA" id="ARBA00047407"/>
    </source>
</evidence>
<dbReference type="GO" id="GO:0030956">
    <property type="term" value="C:glutamyl-tRNA(Gln) amidotransferase complex"/>
    <property type="evidence" value="ECO:0007669"/>
    <property type="project" value="InterPro"/>
</dbReference>
<dbReference type="InterPro" id="IPR036928">
    <property type="entry name" value="AS_sf"/>
</dbReference>
<dbReference type="HAMAP" id="MF_00120">
    <property type="entry name" value="GatA"/>
    <property type="match status" value="1"/>
</dbReference>
<dbReference type="InterPro" id="IPR027417">
    <property type="entry name" value="P-loop_NTPase"/>
</dbReference>
<keyword evidence="9" id="KW-0648">Protein biosynthesis</keyword>
<keyword evidence="4" id="KW-0813">Transport</keyword>
<evidence type="ECO:0000256" key="10">
    <source>
        <dbReference type="ARBA" id="ARBA00022989"/>
    </source>
</evidence>
<accession>A0A7R9A5S4</accession>
<name>A0A7R9A5S4_9CRUS</name>
<gene>
    <name evidence="14" type="ORF">DSTB1V02_LOCUS8472</name>
</gene>
<dbReference type="NCBIfam" id="TIGR00132">
    <property type="entry name" value="gatA"/>
    <property type="match status" value="1"/>
</dbReference>
<dbReference type="SUPFAM" id="SSF75304">
    <property type="entry name" value="Amidase signature (AS) enzymes"/>
    <property type="match status" value="1"/>
</dbReference>
<keyword evidence="7" id="KW-0547">Nucleotide-binding</keyword>
<dbReference type="EMBL" id="LR901456">
    <property type="protein sequence ID" value="CAD7248661.1"/>
    <property type="molecule type" value="Genomic_DNA"/>
</dbReference>
<keyword evidence="11" id="KW-0472">Membrane</keyword>
<dbReference type="EMBL" id="CAJPEV010001939">
    <property type="protein sequence ID" value="CAG0894989.1"/>
    <property type="molecule type" value="Genomic_DNA"/>
</dbReference>
<evidence type="ECO:0000313" key="14">
    <source>
        <dbReference type="EMBL" id="CAD7248661.1"/>
    </source>
</evidence>
<dbReference type="EC" id="6.3.5.7" evidence="3"/>
<dbReference type="Pfam" id="PF01425">
    <property type="entry name" value="Amidase"/>
    <property type="match status" value="1"/>
</dbReference>
<reference evidence="14" key="1">
    <citation type="submission" date="2020-11" db="EMBL/GenBank/DDBJ databases">
        <authorList>
            <person name="Tran Van P."/>
        </authorList>
    </citation>
    <scope>NUCLEOTIDE SEQUENCE</scope>
</reference>
<dbReference type="OrthoDB" id="421993at2759"/>
<evidence type="ECO:0000256" key="6">
    <source>
        <dbReference type="ARBA" id="ARBA00022692"/>
    </source>
</evidence>
<dbReference type="Pfam" id="PF00005">
    <property type="entry name" value="ABC_tran"/>
    <property type="match status" value="1"/>
</dbReference>
<dbReference type="Proteomes" id="UP000677054">
    <property type="component" value="Unassembled WGS sequence"/>
</dbReference>
<feature type="non-terminal residue" evidence="14">
    <location>
        <position position="1"/>
    </location>
</feature>
<dbReference type="SMART" id="SM00382">
    <property type="entry name" value="AAA"/>
    <property type="match status" value="1"/>
</dbReference>
<organism evidence="14">
    <name type="scientific">Darwinula stevensoni</name>
    <dbReference type="NCBI Taxonomy" id="69355"/>
    <lineage>
        <taxon>Eukaryota</taxon>
        <taxon>Metazoa</taxon>
        <taxon>Ecdysozoa</taxon>
        <taxon>Arthropoda</taxon>
        <taxon>Crustacea</taxon>
        <taxon>Oligostraca</taxon>
        <taxon>Ostracoda</taxon>
        <taxon>Podocopa</taxon>
        <taxon>Podocopida</taxon>
        <taxon>Darwinulocopina</taxon>
        <taxon>Darwinuloidea</taxon>
        <taxon>Darwinulidae</taxon>
        <taxon>Darwinula</taxon>
    </lineage>
</organism>
<dbReference type="PROSITE" id="PS00211">
    <property type="entry name" value="ABC_TRANSPORTER_1"/>
    <property type="match status" value="1"/>
</dbReference>
<evidence type="ECO:0000259" key="13">
    <source>
        <dbReference type="PROSITE" id="PS50893"/>
    </source>
</evidence>
<keyword evidence="15" id="KW-1185">Reference proteome</keyword>
<sequence>SPITSPVNPVELPSIADQGGARLAFDAVTFHYPSRPDQPALKDINFVVEPGQTVAIVGPSGAGKTTLFQLILRLYDTQEGQIFLQGIPLKSLDLNRLRENMTIVPQEPVIFSTNALENIRYGRPSATEAEVFAAAKAANAHEFIEKLPEGYQTFLGERGVRLSGGQRQRIVIARAILKNPPLLLLDEATSALDSESERLVQEALDSAMRNRTTLNMMEIHTIQAAIDALQNKKISAVELAQVFLARMTSPRGQNLNAFLAINEEVTLNQAKSADLRLSQGLAPLLTGVPIAHKDVFVTQDWPTTAASKILQDYQSPFDATVVENAQAAGVVCLGKTNMDEFAMGSTNENSAFGPSLNPWNTQKVSGGSSGGSASCVAAGLALAATGTDTGGSIRQPASLCGITGLKPTYGLVSRYGMIAYASSLDQAGPMARTAQDCGILLNALAGHDNKDATSIAHAKEDYTRYLSQPWQTDNPVQMPLKGLRVGVPKEFFGEGLDAGVQQVIENALQNIQALGASCVSVSLPKTELSIPVYYVLAPAEASSNLSRYDGVRYGFRADIGPKGNLNDLYTQTRSQGFGEEVKRRILTGTYVLSHGYYDAYYLQAQKIRRIIAEDFQRAFEVCDVLMGPVSPTVAWGLGEKTSDPISMYLADIYTLSVNLAGLPAMSVPCGFSQDLPVGLQLIGNYFSESRLLQVAHTYQQHSNWHLQQAMAW</sequence>
<evidence type="ECO:0000256" key="2">
    <source>
        <dbReference type="ARBA" id="ARBA00008069"/>
    </source>
</evidence>
<dbReference type="GO" id="GO:0016887">
    <property type="term" value="F:ATP hydrolysis activity"/>
    <property type="evidence" value="ECO:0007669"/>
    <property type="project" value="InterPro"/>
</dbReference>
<keyword evidence="5" id="KW-0436">Ligase</keyword>
<dbReference type="InterPro" id="IPR000120">
    <property type="entry name" value="Amidase"/>
</dbReference>
<keyword evidence="10" id="KW-1133">Transmembrane helix</keyword>
<proteinExistence type="inferred from homology"/>
<dbReference type="GO" id="GO:0016020">
    <property type="term" value="C:membrane"/>
    <property type="evidence" value="ECO:0007669"/>
    <property type="project" value="UniProtKB-SubCell"/>
</dbReference>
<keyword evidence="8" id="KW-0067">ATP-binding</keyword>
<dbReference type="GO" id="GO:0050567">
    <property type="term" value="F:glutaminyl-tRNA synthase (glutamine-hydrolyzing) activity"/>
    <property type="evidence" value="ECO:0007669"/>
    <property type="project" value="UniProtKB-EC"/>
</dbReference>
<dbReference type="InterPro" id="IPR020556">
    <property type="entry name" value="Amidase_CS"/>
</dbReference>
<dbReference type="InterPro" id="IPR003593">
    <property type="entry name" value="AAA+_ATPase"/>
</dbReference>
<protein>
    <recommendedName>
        <fullName evidence="3">glutaminyl-tRNA synthase (glutamine-hydrolyzing)</fullName>
        <ecNumber evidence="3">6.3.5.7</ecNumber>
    </recommendedName>
</protein>
<dbReference type="PROSITE" id="PS50893">
    <property type="entry name" value="ABC_TRANSPORTER_2"/>
    <property type="match status" value="1"/>
</dbReference>
<dbReference type="Gene3D" id="3.90.1300.10">
    <property type="entry name" value="Amidase signature (AS) domain"/>
    <property type="match status" value="1"/>
</dbReference>
<evidence type="ECO:0000256" key="5">
    <source>
        <dbReference type="ARBA" id="ARBA00022598"/>
    </source>
</evidence>
<evidence type="ECO:0000256" key="8">
    <source>
        <dbReference type="ARBA" id="ARBA00022840"/>
    </source>
</evidence>
<dbReference type="SUPFAM" id="SSF52540">
    <property type="entry name" value="P-loop containing nucleoside triphosphate hydrolases"/>
    <property type="match status" value="1"/>
</dbReference>
<comment type="subcellular location">
    <subcellularLocation>
        <location evidence="1">Membrane</location>
        <topology evidence="1">Multi-pass membrane protein</topology>
    </subcellularLocation>
</comment>
<evidence type="ECO:0000313" key="15">
    <source>
        <dbReference type="Proteomes" id="UP000677054"/>
    </source>
</evidence>
<dbReference type="AlphaFoldDB" id="A0A7R9A5S4"/>
<dbReference type="FunFam" id="3.40.50.300:FF:000836">
    <property type="entry name" value="ABC transporter B family member 25"/>
    <property type="match status" value="1"/>
</dbReference>
<evidence type="ECO:0000256" key="1">
    <source>
        <dbReference type="ARBA" id="ARBA00004141"/>
    </source>
</evidence>
<dbReference type="Gene3D" id="3.40.50.300">
    <property type="entry name" value="P-loop containing nucleotide triphosphate hydrolases"/>
    <property type="match status" value="1"/>
</dbReference>
<keyword evidence="6" id="KW-0812">Transmembrane</keyword>
<dbReference type="GO" id="GO:0005739">
    <property type="term" value="C:mitochondrion"/>
    <property type="evidence" value="ECO:0007669"/>
    <property type="project" value="UniProtKB-ARBA"/>
</dbReference>
<dbReference type="InterPro" id="IPR023631">
    <property type="entry name" value="Amidase_dom"/>
</dbReference>
<dbReference type="PANTHER" id="PTHR11895:SF151">
    <property type="entry name" value="GLUTAMYL-TRNA(GLN) AMIDOTRANSFERASE SUBUNIT A"/>
    <property type="match status" value="1"/>
</dbReference>
<feature type="domain" description="ABC transporter" evidence="13">
    <location>
        <begin position="23"/>
        <end position="259"/>
    </location>
</feature>